<dbReference type="PANTHER" id="PTHR35004:SF7">
    <property type="entry name" value="INTEGRASE PROTEIN"/>
    <property type="match status" value="1"/>
</dbReference>
<reference evidence="1 2" key="1">
    <citation type="submission" date="2016-10" db="EMBL/GenBank/DDBJ databases">
        <authorList>
            <person name="de Groot N.N."/>
        </authorList>
    </citation>
    <scope>NUCLEOTIDE SEQUENCE [LARGE SCALE GENOMIC DNA]</scope>
    <source>
        <strain evidence="1 2">DSM 12130</strain>
    </source>
</reference>
<accession>A0A1H0JKX2</accession>
<dbReference type="PANTHER" id="PTHR35004">
    <property type="entry name" value="TRANSPOSASE RV3428C-RELATED"/>
    <property type="match status" value="1"/>
</dbReference>
<evidence type="ECO:0000313" key="2">
    <source>
        <dbReference type="Proteomes" id="UP000199073"/>
    </source>
</evidence>
<sequence length="113" mass="13232">MAWDKSISRKLGLSRNTVRKFILSGATEHTYQRTIQPQPLLDEYVSQLEKLLDEDWERPGKRKITARRLFELLRTEGYAGSYDCVQRFTKKWRRGKGKQSSGAFVPLKFPPRS</sequence>
<keyword evidence="2" id="KW-1185">Reference proteome</keyword>
<evidence type="ECO:0008006" key="3">
    <source>
        <dbReference type="Google" id="ProtNLM"/>
    </source>
</evidence>
<proteinExistence type="predicted"/>
<dbReference type="STRING" id="91360.SAMN05660330_00233"/>
<name>A0A1H0JKX2_9BACT</name>
<dbReference type="Proteomes" id="UP000199073">
    <property type="component" value="Unassembled WGS sequence"/>
</dbReference>
<organism evidence="1 2">
    <name type="scientific">Desulforhopalus singaporensis</name>
    <dbReference type="NCBI Taxonomy" id="91360"/>
    <lineage>
        <taxon>Bacteria</taxon>
        <taxon>Pseudomonadati</taxon>
        <taxon>Thermodesulfobacteriota</taxon>
        <taxon>Desulfobulbia</taxon>
        <taxon>Desulfobulbales</taxon>
        <taxon>Desulfocapsaceae</taxon>
        <taxon>Desulforhopalus</taxon>
    </lineage>
</organism>
<gene>
    <name evidence="1" type="ORF">SAMN05660330_00233</name>
</gene>
<protein>
    <recommendedName>
        <fullName evidence="3">HTH IS21-type domain-containing protein</fullName>
    </recommendedName>
</protein>
<dbReference type="AlphaFoldDB" id="A0A1H0JKX2"/>
<dbReference type="EMBL" id="FNJI01000002">
    <property type="protein sequence ID" value="SDO44264.1"/>
    <property type="molecule type" value="Genomic_DNA"/>
</dbReference>
<evidence type="ECO:0000313" key="1">
    <source>
        <dbReference type="EMBL" id="SDO44264.1"/>
    </source>
</evidence>